<feature type="domain" description="Ig-like" evidence="2">
    <location>
        <begin position="1"/>
        <end position="114"/>
    </location>
</feature>
<evidence type="ECO:0000313" key="3">
    <source>
        <dbReference type="Proteomes" id="UP000095280"/>
    </source>
</evidence>
<dbReference type="PROSITE" id="PS50835">
    <property type="entry name" value="IG_LIKE"/>
    <property type="match status" value="1"/>
</dbReference>
<evidence type="ECO:0000256" key="1">
    <source>
        <dbReference type="SAM" id="MobiDB-lite"/>
    </source>
</evidence>
<dbReference type="WBParaSite" id="maker-uti_cns_0000787-snap-gene-1.2-mRNA-1">
    <property type="protein sequence ID" value="maker-uti_cns_0000787-snap-gene-1.2-mRNA-1"/>
    <property type="gene ID" value="maker-uti_cns_0000787-snap-gene-1.2"/>
</dbReference>
<dbReference type="AlphaFoldDB" id="A0A1I8G450"/>
<feature type="compositionally biased region" description="Basic and acidic residues" evidence="1">
    <location>
        <begin position="161"/>
        <end position="170"/>
    </location>
</feature>
<reference evidence="4" key="1">
    <citation type="submission" date="2016-11" db="UniProtKB">
        <authorList>
            <consortium name="WormBaseParasite"/>
        </authorList>
    </citation>
    <scope>IDENTIFICATION</scope>
</reference>
<feature type="region of interest" description="Disordered" evidence="1">
    <location>
        <begin position="46"/>
        <end position="71"/>
    </location>
</feature>
<dbReference type="InterPro" id="IPR013783">
    <property type="entry name" value="Ig-like_fold"/>
</dbReference>
<organism evidence="3 4">
    <name type="scientific">Macrostomum lignano</name>
    <dbReference type="NCBI Taxonomy" id="282301"/>
    <lineage>
        <taxon>Eukaryota</taxon>
        <taxon>Metazoa</taxon>
        <taxon>Spiralia</taxon>
        <taxon>Lophotrochozoa</taxon>
        <taxon>Platyhelminthes</taxon>
        <taxon>Rhabditophora</taxon>
        <taxon>Macrostomorpha</taxon>
        <taxon>Macrostomida</taxon>
        <taxon>Macrostomidae</taxon>
        <taxon>Macrostomum</taxon>
    </lineage>
</organism>
<dbReference type="Gene3D" id="2.60.40.10">
    <property type="entry name" value="Immunoglobulins"/>
    <property type="match status" value="1"/>
</dbReference>
<dbReference type="SUPFAM" id="SSF48726">
    <property type="entry name" value="Immunoglobulin"/>
    <property type="match status" value="1"/>
</dbReference>
<dbReference type="Proteomes" id="UP000095280">
    <property type="component" value="Unplaced"/>
</dbReference>
<dbReference type="InterPro" id="IPR003599">
    <property type="entry name" value="Ig_sub"/>
</dbReference>
<evidence type="ECO:0000313" key="4">
    <source>
        <dbReference type="WBParaSite" id="maker-uti_cns_0000787-snap-gene-1.2-mRNA-1"/>
    </source>
</evidence>
<evidence type="ECO:0000259" key="2">
    <source>
        <dbReference type="PROSITE" id="PS50835"/>
    </source>
</evidence>
<dbReference type="Pfam" id="PF07686">
    <property type="entry name" value="V-set"/>
    <property type="match status" value="1"/>
</dbReference>
<dbReference type="InterPro" id="IPR007110">
    <property type="entry name" value="Ig-like_dom"/>
</dbReference>
<feature type="region of interest" description="Disordered" evidence="1">
    <location>
        <begin position="133"/>
        <end position="170"/>
    </location>
</feature>
<sequence>ITKVPQLVRLGDNATLECSTWLERQGPRQDQDLDLDWVKLGSWPGASRTRPTKRWSNSPAVSGEGGYGGQQSVRSQMTAMLTIPDVRLSDAGLYECRRSFIGRPGFAPSQDNVARVTLTVRLSRSQHKYFMSTTTPAARPTPVAGSPGGANGWWQRSRGASYEKGRVLND</sequence>
<protein>
    <submittedName>
        <fullName evidence="4">Ig-like domain-containing protein</fullName>
    </submittedName>
</protein>
<accession>A0A1I8G450</accession>
<name>A0A1I8G450_9PLAT</name>
<dbReference type="SMART" id="SM00409">
    <property type="entry name" value="IG"/>
    <property type="match status" value="1"/>
</dbReference>
<proteinExistence type="predicted"/>
<keyword evidence="3" id="KW-1185">Reference proteome</keyword>
<dbReference type="InterPro" id="IPR013106">
    <property type="entry name" value="Ig_V-set"/>
</dbReference>
<feature type="compositionally biased region" description="Low complexity" evidence="1">
    <location>
        <begin position="133"/>
        <end position="144"/>
    </location>
</feature>
<dbReference type="InterPro" id="IPR036179">
    <property type="entry name" value="Ig-like_dom_sf"/>
</dbReference>